<sequence length="165" mass="18400">MEDINNVGQKILGNRLWRAYGPTARLFATEIQSDNNTELTALAPCKVVDIKDEQLNLDAADAMDTTCNSVKADKQAVSDSLADVPGVWLKLFSFEIPIVLFTCGYWICAPSHYLQAMFNVTESPAAPVEEARAIKDEENTINAYMKHRYTRSVARTQGVREKLCP</sequence>
<evidence type="ECO:0000313" key="2">
    <source>
        <dbReference type="Proteomes" id="UP000242875"/>
    </source>
</evidence>
<organism evidence="1 2">
    <name type="scientific">Bifiguratus adelaidae</name>
    <dbReference type="NCBI Taxonomy" id="1938954"/>
    <lineage>
        <taxon>Eukaryota</taxon>
        <taxon>Fungi</taxon>
        <taxon>Fungi incertae sedis</taxon>
        <taxon>Mucoromycota</taxon>
        <taxon>Mucoromycotina</taxon>
        <taxon>Endogonomycetes</taxon>
        <taxon>Endogonales</taxon>
        <taxon>Endogonales incertae sedis</taxon>
        <taxon>Bifiguratus</taxon>
    </lineage>
</organism>
<protein>
    <submittedName>
        <fullName evidence="1">Uncharacterized protein</fullName>
    </submittedName>
</protein>
<gene>
    <name evidence="1" type="ORF">BZG36_04849</name>
</gene>
<keyword evidence="2" id="KW-1185">Reference proteome</keyword>
<proteinExistence type="predicted"/>
<comment type="caution">
    <text evidence="1">The sequence shown here is derived from an EMBL/GenBank/DDBJ whole genome shotgun (WGS) entry which is preliminary data.</text>
</comment>
<dbReference type="Gene3D" id="1.20.5.110">
    <property type="match status" value="1"/>
</dbReference>
<dbReference type="AlphaFoldDB" id="A0A261XVU4"/>
<name>A0A261XVU4_9FUNG</name>
<evidence type="ECO:0000313" key="1">
    <source>
        <dbReference type="EMBL" id="OZJ02505.1"/>
    </source>
</evidence>
<reference evidence="1 2" key="1">
    <citation type="journal article" date="2017" name="Mycologia">
        <title>Bifiguratus adelaidae, gen. et sp. nov., a new member of Mucoromycotina in endophytic and soil-dwelling habitats.</title>
        <authorList>
            <person name="Torres-Cruz T.J."/>
            <person name="Billingsley Tobias T.L."/>
            <person name="Almatruk M."/>
            <person name="Hesse C."/>
            <person name="Kuske C.R."/>
            <person name="Desiro A."/>
            <person name="Benucci G.M."/>
            <person name="Bonito G."/>
            <person name="Stajich J.E."/>
            <person name="Dunlap C."/>
            <person name="Arnold A.E."/>
            <person name="Porras-Alfaro A."/>
        </authorList>
    </citation>
    <scope>NUCLEOTIDE SEQUENCE [LARGE SCALE GENOMIC DNA]</scope>
    <source>
        <strain evidence="1 2">AZ0501</strain>
    </source>
</reference>
<dbReference type="EMBL" id="MVBO01000147">
    <property type="protein sequence ID" value="OZJ02505.1"/>
    <property type="molecule type" value="Genomic_DNA"/>
</dbReference>
<dbReference type="Proteomes" id="UP000242875">
    <property type="component" value="Unassembled WGS sequence"/>
</dbReference>
<accession>A0A261XVU4</accession>